<dbReference type="PRINTS" id="PR00633">
    <property type="entry name" value="RCCNDNSATION"/>
</dbReference>
<evidence type="ECO:0000313" key="6">
    <source>
        <dbReference type="WBParaSite" id="maker-E.canG7_contigs_6807-snap-gene-0.16-mRNA-1"/>
    </source>
</evidence>
<keyword evidence="1" id="KW-0344">Guanine-nucleotide releasing factor</keyword>
<dbReference type="InterPro" id="IPR051553">
    <property type="entry name" value="Ran_GTPase-activating"/>
</dbReference>
<accession>A0A915EYA3</accession>
<name>A0A915EYA3_9CEST</name>
<keyword evidence="5" id="KW-1185">Reference proteome</keyword>
<dbReference type="PROSITE" id="PS50012">
    <property type="entry name" value="RCC1_3"/>
    <property type="match status" value="2"/>
</dbReference>
<feature type="domain" description="RCC1-like" evidence="4">
    <location>
        <begin position="47"/>
        <end position="381"/>
    </location>
</feature>
<evidence type="ECO:0000259" key="4">
    <source>
        <dbReference type="Pfam" id="PF25390"/>
    </source>
</evidence>
<dbReference type="Gene3D" id="2.130.10.30">
    <property type="entry name" value="Regulator of chromosome condensation 1/beta-lactamase-inhibitor protein II"/>
    <property type="match status" value="2"/>
</dbReference>
<dbReference type="InterPro" id="IPR009091">
    <property type="entry name" value="RCC1/BLIP-II"/>
</dbReference>
<protein>
    <submittedName>
        <fullName evidence="6">Secretion regulating guanine nucleotide exchange</fullName>
    </submittedName>
</protein>
<dbReference type="AlphaFoldDB" id="A0A915EYA3"/>
<dbReference type="WBParaSite" id="maker-E.canG7_contigs_6807-snap-gene-0.16-mRNA-1">
    <property type="protein sequence ID" value="maker-E.canG7_contigs_6807-snap-gene-0.16-mRNA-1"/>
    <property type="gene ID" value="EcG7_06265"/>
</dbReference>
<dbReference type="Proteomes" id="UP000887562">
    <property type="component" value="Unplaced"/>
</dbReference>
<evidence type="ECO:0000256" key="2">
    <source>
        <dbReference type="ARBA" id="ARBA00022737"/>
    </source>
</evidence>
<dbReference type="InterPro" id="IPR000408">
    <property type="entry name" value="Reg_chr_condens"/>
</dbReference>
<keyword evidence="2" id="KW-0677">Repeat</keyword>
<reference evidence="6" key="1">
    <citation type="submission" date="2022-11" db="UniProtKB">
        <authorList>
            <consortium name="WormBaseParasite"/>
        </authorList>
    </citation>
    <scope>IDENTIFICATION</scope>
</reference>
<dbReference type="PANTHER" id="PTHR45982:SF1">
    <property type="entry name" value="REGULATOR OF CHROMOSOME CONDENSATION"/>
    <property type="match status" value="1"/>
</dbReference>
<evidence type="ECO:0000313" key="5">
    <source>
        <dbReference type="Proteomes" id="UP000887562"/>
    </source>
</evidence>
<proteinExistence type="predicted"/>
<organism evidence="5 6">
    <name type="scientific">Echinococcus canadensis</name>
    <dbReference type="NCBI Taxonomy" id="519352"/>
    <lineage>
        <taxon>Eukaryota</taxon>
        <taxon>Metazoa</taxon>
        <taxon>Spiralia</taxon>
        <taxon>Lophotrochozoa</taxon>
        <taxon>Platyhelminthes</taxon>
        <taxon>Cestoda</taxon>
        <taxon>Eucestoda</taxon>
        <taxon>Cyclophyllidea</taxon>
        <taxon>Taeniidae</taxon>
        <taxon>Echinococcus</taxon>
        <taxon>Echinococcus canadensis group</taxon>
    </lineage>
</organism>
<feature type="repeat" description="RCC1" evidence="3">
    <location>
        <begin position="289"/>
        <end position="353"/>
    </location>
</feature>
<dbReference type="PANTHER" id="PTHR45982">
    <property type="entry name" value="REGULATOR OF CHROMOSOME CONDENSATION"/>
    <property type="match status" value="1"/>
</dbReference>
<evidence type="ECO:0000256" key="3">
    <source>
        <dbReference type="PROSITE-ProRule" id="PRU00235"/>
    </source>
</evidence>
<dbReference type="InterPro" id="IPR058923">
    <property type="entry name" value="RCC1-like_dom"/>
</dbReference>
<evidence type="ECO:0000256" key="1">
    <source>
        <dbReference type="ARBA" id="ARBA00022658"/>
    </source>
</evidence>
<feature type="repeat" description="RCC1" evidence="3">
    <location>
        <begin position="229"/>
        <end position="288"/>
    </location>
</feature>
<dbReference type="SUPFAM" id="SSF50985">
    <property type="entry name" value="RCC1/BLIP-II"/>
    <property type="match status" value="1"/>
</dbReference>
<dbReference type="GO" id="GO:0005737">
    <property type="term" value="C:cytoplasm"/>
    <property type="evidence" value="ECO:0007669"/>
    <property type="project" value="TreeGrafter"/>
</dbReference>
<dbReference type="Pfam" id="PF25390">
    <property type="entry name" value="WD40_RLD"/>
    <property type="match status" value="1"/>
</dbReference>
<sequence>MCFASDIVAANLMLADFVCNVGCSIGYAQKVVCYQILVLIWMKYFLLSGANSHGQLAIGSTEDTATPTRVPISLKPDLFAGGGIFSVFVENSAIWAAGQLQPRGELDQQTTFRMVGKVDEGIKALSCGWDFFIVLSNSGKLYFRGCNRPGFAFDNSTPSWVSALSPIVFDIVETRHIAAGLHHVVAVSSTDKVYEWKGGKVREVVAETSGKIVGCVAGAQHSVLWTDDGCVGVWGDMRFGQGGPVADEAKGLSRKTDRVQWIPSSFFLNEGIVDVQSGWSHILVLTETGKVFSWGRCDFGQLGRTVNAVATASIAWPQSGRIFDPTPHPVTLLTSSVRLISAGAEHCLAVVGENEVWMWGWNEHGNCGTALTVEAAPVVVEGDAPSSVFSEREDWCVALPRLVSFVGKGNVLLAVASYGYSMVLTDA</sequence>
<dbReference type="GO" id="GO:0005085">
    <property type="term" value="F:guanyl-nucleotide exchange factor activity"/>
    <property type="evidence" value="ECO:0007669"/>
    <property type="project" value="TreeGrafter"/>
</dbReference>